<evidence type="ECO:0000313" key="1">
    <source>
        <dbReference type="EMBL" id="OAY62192.1"/>
    </source>
</evidence>
<dbReference type="AlphaFoldDB" id="A0A2C9WQ68"/>
<organism evidence="1">
    <name type="scientific">Manihot esculenta</name>
    <name type="common">Cassava</name>
    <name type="synonym">Jatropha manihot</name>
    <dbReference type="NCBI Taxonomy" id="3983"/>
    <lineage>
        <taxon>Eukaryota</taxon>
        <taxon>Viridiplantae</taxon>
        <taxon>Streptophyta</taxon>
        <taxon>Embryophyta</taxon>
        <taxon>Tracheophyta</taxon>
        <taxon>Spermatophyta</taxon>
        <taxon>Magnoliopsida</taxon>
        <taxon>eudicotyledons</taxon>
        <taxon>Gunneridae</taxon>
        <taxon>Pentapetalae</taxon>
        <taxon>rosids</taxon>
        <taxon>fabids</taxon>
        <taxon>Malpighiales</taxon>
        <taxon>Euphorbiaceae</taxon>
        <taxon>Crotonoideae</taxon>
        <taxon>Manihoteae</taxon>
        <taxon>Manihot</taxon>
    </lineage>
</organism>
<reference evidence="1" key="1">
    <citation type="submission" date="2016-02" db="EMBL/GenBank/DDBJ databases">
        <title>WGS assembly of Manihot esculenta.</title>
        <authorList>
            <person name="Bredeson J.V."/>
            <person name="Prochnik S.E."/>
            <person name="Lyons J.B."/>
            <person name="Schmutz J."/>
            <person name="Grimwood J."/>
            <person name="Vrebalov J."/>
            <person name="Bart R.S."/>
            <person name="Amuge T."/>
            <person name="Ferguson M.E."/>
            <person name="Green R."/>
            <person name="Putnam N."/>
            <person name="Stites J."/>
            <person name="Rounsley S."/>
            <person name="Rokhsar D.S."/>
        </authorList>
    </citation>
    <scope>NUCLEOTIDE SEQUENCE [LARGE SCALE GENOMIC DNA]</scope>
    <source>
        <tissue evidence="1">Leaf</tissue>
    </source>
</reference>
<name>A0A2C9WQ68_MANES</name>
<sequence>MIGIRYNAIHSNRLYTSKQSLIFSFLNKISSVEQSIT</sequence>
<accession>A0A2C9WQ68</accession>
<gene>
    <name evidence="1" type="ORF">MANES_01G248700</name>
</gene>
<dbReference type="EMBL" id="CM004387">
    <property type="protein sequence ID" value="OAY62192.1"/>
    <property type="molecule type" value="Genomic_DNA"/>
</dbReference>
<proteinExistence type="predicted"/>
<protein>
    <submittedName>
        <fullName evidence="1">Uncharacterized protein</fullName>
    </submittedName>
</protein>